<feature type="transmembrane region" description="Helical" evidence="9">
    <location>
        <begin position="73"/>
        <end position="92"/>
    </location>
</feature>
<dbReference type="OrthoDB" id="9794346at2"/>
<keyword evidence="2 9" id="KW-0813">Transport</keyword>
<name>A0A2U2CEV0_9RHOB</name>
<comment type="function">
    <text evidence="9">Part of the tripartite ATP-independent periplasmic (TRAP) transport system.</text>
</comment>
<proteinExistence type="inferred from homology"/>
<reference evidence="11 12" key="1">
    <citation type="submission" date="2018-05" db="EMBL/GenBank/DDBJ databases">
        <title>Pararhodobacter marina sp. nov., isolated from deep-sea water of the Indian Ocean.</title>
        <authorList>
            <person name="Lai Q.Sr."/>
            <person name="Liu X."/>
            <person name="Shao Z."/>
        </authorList>
    </citation>
    <scope>NUCLEOTIDE SEQUENCE [LARGE SCALE GENOMIC DNA]</scope>
    <source>
        <strain evidence="11 12">CIC4N-9</strain>
    </source>
</reference>
<feature type="transmembrane region" description="Helical" evidence="9">
    <location>
        <begin position="112"/>
        <end position="137"/>
    </location>
</feature>
<dbReference type="GO" id="GO:0022857">
    <property type="term" value="F:transmembrane transporter activity"/>
    <property type="evidence" value="ECO:0007669"/>
    <property type="project" value="UniProtKB-UniRule"/>
</dbReference>
<comment type="caution">
    <text evidence="9">Lacks conserved residue(s) required for the propagation of feature annotation.</text>
</comment>
<comment type="subunit">
    <text evidence="9">The complex comprises the extracytoplasmic solute receptor protein and the two transmembrane proteins.</text>
</comment>
<dbReference type="EMBL" id="QEYD01000003">
    <property type="protein sequence ID" value="PWE30413.1"/>
    <property type="molecule type" value="Genomic_DNA"/>
</dbReference>
<accession>A0A2U2CEV0</accession>
<evidence type="ECO:0000313" key="12">
    <source>
        <dbReference type="Proteomes" id="UP000244940"/>
    </source>
</evidence>
<comment type="caution">
    <text evidence="11">The sequence shown here is derived from an EMBL/GenBank/DDBJ whole genome shotgun (WGS) entry which is preliminary data.</text>
</comment>
<evidence type="ECO:0000256" key="8">
    <source>
        <dbReference type="ARBA" id="ARBA00038436"/>
    </source>
</evidence>
<evidence type="ECO:0000256" key="6">
    <source>
        <dbReference type="ARBA" id="ARBA00022989"/>
    </source>
</evidence>
<dbReference type="InterPro" id="IPR007387">
    <property type="entry name" value="TRAP_DctQ"/>
</dbReference>
<keyword evidence="7 9" id="KW-0472">Membrane</keyword>
<dbReference type="GO" id="GO:0005886">
    <property type="term" value="C:plasma membrane"/>
    <property type="evidence" value="ECO:0007669"/>
    <property type="project" value="UniProtKB-SubCell"/>
</dbReference>
<feature type="transmembrane region" description="Helical" evidence="9">
    <location>
        <begin position="34"/>
        <end position="52"/>
    </location>
</feature>
<evidence type="ECO:0000256" key="4">
    <source>
        <dbReference type="ARBA" id="ARBA00022519"/>
    </source>
</evidence>
<evidence type="ECO:0000256" key="9">
    <source>
        <dbReference type="RuleBase" id="RU369079"/>
    </source>
</evidence>
<keyword evidence="12" id="KW-1185">Reference proteome</keyword>
<sequence>MAAGGTLVLMVLLNVVLRYGFGTGSIKMQDLAAYAFAVLLILAVPLCHARAGHVRVEVLSERLSRRTMHLADALAWALFLVPVFGLIVWAGWGEIVFSWQIGEGSTTPGGLGGMYLVKTAMPLAAVLMIIQGLAAVLREPEA</sequence>
<keyword evidence="3" id="KW-1003">Cell membrane</keyword>
<protein>
    <recommendedName>
        <fullName evidence="9">TRAP transporter small permease protein</fullName>
    </recommendedName>
</protein>
<evidence type="ECO:0000256" key="7">
    <source>
        <dbReference type="ARBA" id="ARBA00023136"/>
    </source>
</evidence>
<dbReference type="Proteomes" id="UP000244940">
    <property type="component" value="Unassembled WGS sequence"/>
</dbReference>
<organism evidence="11 12">
    <name type="scientific">Pararhodobacter marinus</name>
    <dbReference type="NCBI Taxonomy" id="2184063"/>
    <lineage>
        <taxon>Bacteria</taxon>
        <taxon>Pseudomonadati</taxon>
        <taxon>Pseudomonadota</taxon>
        <taxon>Alphaproteobacteria</taxon>
        <taxon>Rhodobacterales</taxon>
        <taxon>Paracoccaceae</taxon>
        <taxon>Pararhodobacter</taxon>
    </lineage>
</organism>
<comment type="subcellular location">
    <subcellularLocation>
        <location evidence="1 9">Cell inner membrane</location>
        <topology evidence="1 9">Multi-pass membrane protein</topology>
    </subcellularLocation>
</comment>
<dbReference type="AlphaFoldDB" id="A0A2U2CEV0"/>
<keyword evidence="6 9" id="KW-1133">Transmembrane helix</keyword>
<evidence type="ECO:0000256" key="1">
    <source>
        <dbReference type="ARBA" id="ARBA00004429"/>
    </source>
</evidence>
<dbReference type="InterPro" id="IPR055348">
    <property type="entry name" value="DctQ"/>
</dbReference>
<feature type="domain" description="Tripartite ATP-independent periplasmic transporters DctQ component" evidence="10">
    <location>
        <begin position="7"/>
        <end position="138"/>
    </location>
</feature>
<dbReference type="Pfam" id="PF04290">
    <property type="entry name" value="DctQ"/>
    <property type="match status" value="1"/>
</dbReference>
<gene>
    <name evidence="11" type="ORF">C4N9_05655</name>
</gene>
<evidence type="ECO:0000313" key="11">
    <source>
        <dbReference type="EMBL" id="PWE30413.1"/>
    </source>
</evidence>
<evidence type="ECO:0000259" key="10">
    <source>
        <dbReference type="Pfam" id="PF04290"/>
    </source>
</evidence>
<evidence type="ECO:0000256" key="2">
    <source>
        <dbReference type="ARBA" id="ARBA00022448"/>
    </source>
</evidence>
<dbReference type="PANTHER" id="PTHR35011:SF4">
    <property type="entry name" value="SLL1102 PROTEIN"/>
    <property type="match status" value="1"/>
</dbReference>
<dbReference type="PANTHER" id="PTHR35011">
    <property type="entry name" value="2,3-DIKETO-L-GULONATE TRAP TRANSPORTER SMALL PERMEASE PROTEIN YIAM"/>
    <property type="match status" value="1"/>
</dbReference>
<comment type="similarity">
    <text evidence="8 9">Belongs to the TRAP transporter small permease family.</text>
</comment>
<keyword evidence="5 9" id="KW-0812">Transmembrane</keyword>
<evidence type="ECO:0000256" key="3">
    <source>
        <dbReference type="ARBA" id="ARBA00022475"/>
    </source>
</evidence>
<keyword evidence="4 9" id="KW-0997">Cell inner membrane</keyword>
<evidence type="ECO:0000256" key="5">
    <source>
        <dbReference type="ARBA" id="ARBA00022692"/>
    </source>
</evidence>